<dbReference type="InterPro" id="IPR010982">
    <property type="entry name" value="Lambda_DNA-bd_dom_sf"/>
</dbReference>
<dbReference type="InterPro" id="IPR001387">
    <property type="entry name" value="Cro/C1-type_HTH"/>
</dbReference>
<dbReference type="EMBL" id="JAAGNC010000170">
    <property type="protein sequence ID" value="NEC60230.1"/>
    <property type="molecule type" value="Genomic_DNA"/>
</dbReference>
<dbReference type="PROSITE" id="PS50943">
    <property type="entry name" value="HTH_CROC1"/>
    <property type="match status" value="1"/>
</dbReference>
<name>A0ABX0C0E6_9PSEU</name>
<dbReference type="Pfam" id="PF13560">
    <property type="entry name" value="HTH_31"/>
    <property type="match status" value="1"/>
</dbReference>
<evidence type="ECO:0000256" key="1">
    <source>
        <dbReference type="ARBA" id="ARBA00023125"/>
    </source>
</evidence>
<dbReference type="Gene3D" id="1.10.260.40">
    <property type="entry name" value="lambda repressor-like DNA-binding domains"/>
    <property type="match status" value="1"/>
</dbReference>
<accession>A0ABX0C0E6</accession>
<reference evidence="3 4" key="1">
    <citation type="submission" date="2020-01" db="EMBL/GenBank/DDBJ databases">
        <title>Insect and environment-associated Actinomycetes.</title>
        <authorList>
            <person name="Currrie C."/>
            <person name="Chevrette M."/>
            <person name="Carlson C."/>
            <person name="Stubbendieck R."/>
            <person name="Wendt-Pienkowski E."/>
        </authorList>
    </citation>
    <scope>NUCLEOTIDE SEQUENCE [LARGE SCALE GENOMIC DNA]</scope>
    <source>
        <strain evidence="3 4">SID8386</strain>
    </source>
</reference>
<feature type="domain" description="HTH cro/C1-type" evidence="2">
    <location>
        <begin position="9"/>
        <end position="63"/>
    </location>
</feature>
<gene>
    <name evidence="3" type="ORF">G3I59_32750</name>
</gene>
<dbReference type="InterPro" id="IPR050807">
    <property type="entry name" value="TransReg_Diox_bact_type"/>
</dbReference>
<dbReference type="SUPFAM" id="SSF47413">
    <property type="entry name" value="lambda repressor-like DNA-binding domains"/>
    <property type="match status" value="1"/>
</dbReference>
<dbReference type="PANTHER" id="PTHR46797">
    <property type="entry name" value="HTH-TYPE TRANSCRIPTIONAL REGULATOR"/>
    <property type="match status" value="1"/>
</dbReference>
<evidence type="ECO:0000313" key="4">
    <source>
        <dbReference type="Proteomes" id="UP000470404"/>
    </source>
</evidence>
<dbReference type="RefSeq" id="WP_067575410.1">
    <property type="nucleotide sequence ID" value="NZ_JAAGNC010000170.1"/>
</dbReference>
<dbReference type="CDD" id="cd00093">
    <property type="entry name" value="HTH_XRE"/>
    <property type="match status" value="1"/>
</dbReference>
<comment type="caution">
    <text evidence="3">The sequence shown here is derived from an EMBL/GenBank/DDBJ whole genome shotgun (WGS) entry which is preliminary data.</text>
</comment>
<keyword evidence="4" id="KW-1185">Reference proteome</keyword>
<keyword evidence="1" id="KW-0238">DNA-binding</keyword>
<dbReference type="Proteomes" id="UP000470404">
    <property type="component" value="Unassembled WGS sequence"/>
</dbReference>
<sequence>MESGIGARIASARKLAGLTQASLARRIGYSKSMVSKVEQGSELPTPEFVGRVAEALGGHADRLEWNRFEWQREDDRLADQLGPVRAALDLLDLPPDSSVAPRPTSVLDADVRDLNLLAQAAQYEPMIALFPPLLAEVHLAAENASGREREDLWALLALAARCGHSVGIAVGDNDLSVYALSRMDWAAKQAGRHAPGLRAAREYLRVTAYLRNRDYDACWRLNRAGVAHLDGAEDTPGALLARGQLHLGASVIAARTGDRDSMAGHLDEAARIAAVTGEQPEQFWFGFGPTNVQVHRTVTLGTIGEHGRAVEAGRDIRFPSVWLPTRIGHHHLDMARAYRWLNKPEHALRELERARLVAPGQARRHPMTRDTVAALVRSSRRQSDALTDYAAWLGLTP</sequence>
<dbReference type="PANTHER" id="PTHR46797:SF1">
    <property type="entry name" value="METHYLPHOSPHONATE SYNTHASE"/>
    <property type="match status" value="1"/>
</dbReference>
<evidence type="ECO:0000313" key="3">
    <source>
        <dbReference type="EMBL" id="NEC60230.1"/>
    </source>
</evidence>
<organism evidence="3 4">
    <name type="scientific">Amycolatopsis rubida</name>
    <dbReference type="NCBI Taxonomy" id="112413"/>
    <lineage>
        <taxon>Bacteria</taxon>
        <taxon>Bacillati</taxon>
        <taxon>Actinomycetota</taxon>
        <taxon>Actinomycetes</taxon>
        <taxon>Pseudonocardiales</taxon>
        <taxon>Pseudonocardiaceae</taxon>
        <taxon>Amycolatopsis</taxon>
    </lineage>
</organism>
<evidence type="ECO:0000259" key="2">
    <source>
        <dbReference type="PROSITE" id="PS50943"/>
    </source>
</evidence>
<dbReference type="SMART" id="SM00530">
    <property type="entry name" value="HTH_XRE"/>
    <property type="match status" value="1"/>
</dbReference>
<proteinExistence type="predicted"/>
<protein>
    <submittedName>
        <fullName evidence="3">Helix-turn-helix transcriptional regulator</fullName>
    </submittedName>
</protein>